<protein>
    <submittedName>
        <fullName evidence="2">ORF135</fullName>
    </submittedName>
</protein>
<dbReference type="AlphaFoldDB" id="Q8GED3"/>
<keyword evidence="1" id="KW-1133">Transmembrane helix</keyword>
<keyword evidence="1" id="KW-0472">Membrane</keyword>
<proteinExistence type="predicted"/>
<feature type="transmembrane region" description="Helical" evidence="1">
    <location>
        <begin position="33"/>
        <end position="61"/>
    </location>
</feature>
<dbReference type="EMBL" id="AY129392">
    <property type="protein sequence ID" value="AAN16053.1"/>
    <property type="molecule type" value="Genomic_DNA"/>
</dbReference>
<accession>Q8GED3</accession>
<reference evidence="2" key="1">
    <citation type="journal article" date="2003" name="J. Bacteriol.">
        <title>Recombination activity of a distinctive integron-gene cassette system associated with Pseudomonas stutzeri populations in soil.</title>
        <authorList>
            <person name="Holmes A.J."/>
            <person name="Holley M.P."/>
            <person name="Mahon A."/>
            <person name="Nield B."/>
            <person name="Gillings M."/>
            <person name="Stokes H.W."/>
        </authorList>
    </citation>
    <scope>NUCLEOTIDE SEQUENCE</scope>
    <source>
        <strain evidence="2">Q</strain>
    </source>
</reference>
<keyword evidence="1" id="KW-0812">Transmembrane</keyword>
<evidence type="ECO:0000256" key="1">
    <source>
        <dbReference type="SAM" id="Phobius"/>
    </source>
</evidence>
<sequence length="134" mass="15458">MNHPYRTPTSSLYIGALGGGYLGGNKPLWKAFWLVYILGFLIFYTAQIVGVNSNWFTYIIINIRDITGFNTRTATYITVVLPIFVYSIFCWISVWKCSKNTERKYWAYLAKAVIILHALWLATKTLSFVPWLNS</sequence>
<evidence type="ECO:0000313" key="2">
    <source>
        <dbReference type="EMBL" id="AAN16053.1"/>
    </source>
</evidence>
<feature type="transmembrane region" description="Helical" evidence="1">
    <location>
        <begin position="73"/>
        <end position="94"/>
    </location>
</feature>
<name>Q8GED3_STUST</name>
<feature type="transmembrane region" description="Helical" evidence="1">
    <location>
        <begin position="106"/>
        <end position="123"/>
    </location>
</feature>
<organism evidence="2">
    <name type="scientific">Stutzerimonas stutzeri</name>
    <name type="common">Pseudomonas stutzeri</name>
    <dbReference type="NCBI Taxonomy" id="316"/>
    <lineage>
        <taxon>Bacteria</taxon>
        <taxon>Pseudomonadati</taxon>
        <taxon>Pseudomonadota</taxon>
        <taxon>Gammaproteobacteria</taxon>
        <taxon>Pseudomonadales</taxon>
        <taxon>Pseudomonadaceae</taxon>
        <taxon>Stutzerimonas</taxon>
    </lineage>
</organism>
<gene>
    <name evidence="2" type="primary">orf135</name>
</gene>